<protein>
    <submittedName>
        <fullName evidence="1">Uncharacterized protein</fullName>
    </submittedName>
</protein>
<organism evidence="1 2">
    <name type="scientific">Sphenostylis stenocarpa</name>
    <dbReference type="NCBI Taxonomy" id="92480"/>
    <lineage>
        <taxon>Eukaryota</taxon>
        <taxon>Viridiplantae</taxon>
        <taxon>Streptophyta</taxon>
        <taxon>Embryophyta</taxon>
        <taxon>Tracheophyta</taxon>
        <taxon>Spermatophyta</taxon>
        <taxon>Magnoliopsida</taxon>
        <taxon>eudicotyledons</taxon>
        <taxon>Gunneridae</taxon>
        <taxon>Pentapetalae</taxon>
        <taxon>rosids</taxon>
        <taxon>fabids</taxon>
        <taxon>Fabales</taxon>
        <taxon>Fabaceae</taxon>
        <taxon>Papilionoideae</taxon>
        <taxon>50 kb inversion clade</taxon>
        <taxon>NPAAA clade</taxon>
        <taxon>indigoferoid/millettioid clade</taxon>
        <taxon>Phaseoleae</taxon>
        <taxon>Sphenostylis</taxon>
    </lineage>
</organism>
<dbReference type="Proteomes" id="UP001189624">
    <property type="component" value="Chromosome 4"/>
</dbReference>
<keyword evidence="2" id="KW-1185">Reference proteome</keyword>
<dbReference type="AlphaFoldDB" id="A0AA86VAD8"/>
<dbReference type="Gramene" id="rna-AYBTSS11_LOCUS12535">
    <property type="protein sequence ID" value="CAJ1947198.1"/>
    <property type="gene ID" value="gene-AYBTSS11_LOCUS12535"/>
</dbReference>
<sequence length="75" mass="8244">MGWGASSCAVEPHTIKLRIFCKNMDMGKEKALLTNMTVLGYVVGVRVRVRDEVGPRSSIGEWWVFNTTLVSASGV</sequence>
<accession>A0AA86VAD8</accession>
<reference evidence="1" key="1">
    <citation type="submission" date="2023-10" db="EMBL/GenBank/DDBJ databases">
        <authorList>
            <person name="Domelevo Entfellner J.-B."/>
        </authorList>
    </citation>
    <scope>NUCLEOTIDE SEQUENCE</scope>
</reference>
<evidence type="ECO:0000313" key="1">
    <source>
        <dbReference type="EMBL" id="CAJ1947198.1"/>
    </source>
</evidence>
<proteinExistence type="predicted"/>
<name>A0AA86VAD8_9FABA</name>
<gene>
    <name evidence="1" type="ORF">AYBTSS11_LOCUS12535</name>
</gene>
<evidence type="ECO:0000313" key="2">
    <source>
        <dbReference type="Proteomes" id="UP001189624"/>
    </source>
</evidence>
<dbReference type="EMBL" id="OY731401">
    <property type="protein sequence ID" value="CAJ1947198.1"/>
    <property type="molecule type" value="Genomic_DNA"/>
</dbReference>